<dbReference type="Gene3D" id="2.40.50.140">
    <property type="entry name" value="Nucleic acid-binding proteins"/>
    <property type="match status" value="1"/>
</dbReference>
<sequence>MAGQGLKGLLRRLTAPEEELEAEDLQRTCEQTGATPVGKCSRGKPVTVSGRLRSVQYCPRSNLPTLEAELFDGSGTVLLVWIGRRSIVGIEPGRAVRATGRLAVRDERKVIYNPEYELEPASK</sequence>
<evidence type="ECO:0000313" key="1">
    <source>
        <dbReference type="EMBL" id="GAA1717564.1"/>
    </source>
</evidence>
<gene>
    <name evidence="1" type="ORF">GCM10009765_77590</name>
</gene>
<name>A0ABN2J440_9ACTN</name>
<reference evidence="1 2" key="1">
    <citation type="journal article" date="2019" name="Int. J. Syst. Evol. Microbiol.">
        <title>The Global Catalogue of Microorganisms (GCM) 10K type strain sequencing project: providing services to taxonomists for standard genome sequencing and annotation.</title>
        <authorList>
            <consortium name="The Broad Institute Genomics Platform"/>
            <consortium name="The Broad Institute Genome Sequencing Center for Infectious Disease"/>
            <person name="Wu L."/>
            <person name="Ma J."/>
        </authorList>
    </citation>
    <scope>NUCLEOTIDE SEQUENCE [LARGE SCALE GENOMIC DNA]</scope>
    <source>
        <strain evidence="1 2">JCM 14718</strain>
    </source>
</reference>
<dbReference type="InterPro" id="IPR012340">
    <property type="entry name" value="NA-bd_OB-fold"/>
</dbReference>
<keyword evidence="2" id="KW-1185">Reference proteome</keyword>
<dbReference type="SUPFAM" id="SSF50249">
    <property type="entry name" value="Nucleic acid-binding proteins"/>
    <property type="match status" value="1"/>
</dbReference>
<organism evidence="1 2">
    <name type="scientific">Fodinicola feengrottensis</name>
    <dbReference type="NCBI Taxonomy" id="435914"/>
    <lineage>
        <taxon>Bacteria</taxon>
        <taxon>Bacillati</taxon>
        <taxon>Actinomycetota</taxon>
        <taxon>Actinomycetes</taxon>
        <taxon>Mycobacteriales</taxon>
        <taxon>Fodinicola</taxon>
    </lineage>
</organism>
<proteinExistence type="predicted"/>
<dbReference type="PIRSF" id="PIRSF006910">
    <property type="entry name" value="NA_bind_Rv2694c_prd"/>
    <property type="match status" value="1"/>
</dbReference>
<dbReference type="RefSeq" id="WP_344315014.1">
    <property type="nucleotide sequence ID" value="NZ_BAAANY010000042.1"/>
</dbReference>
<dbReference type="EMBL" id="BAAANY010000042">
    <property type="protein sequence ID" value="GAA1717564.1"/>
    <property type="molecule type" value="Genomic_DNA"/>
</dbReference>
<accession>A0ABN2J440</accession>
<evidence type="ECO:0000313" key="2">
    <source>
        <dbReference type="Proteomes" id="UP001500618"/>
    </source>
</evidence>
<comment type="caution">
    <text evidence="1">The sequence shown here is derived from an EMBL/GenBank/DDBJ whole genome shotgun (WGS) entry which is preliminary data.</text>
</comment>
<dbReference type="Proteomes" id="UP001500618">
    <property type="component" value="Unassembled WGS sequence"/>
</dbReference>
<dbReference type="InterPro" id="IPR016499">
    <property type="entry name" value="NucleicA-bd_Rv2694c_prd"/>
</dbReference>
<protein>
    <submittedName>
        <fullName evidence="1">OB-fold nucleic acid binding domain-containing protein</fullName>
    </submittedName>
</protein>
<dbReference type="CDD" id="cd04488">
    <property type="entry name" value="RecG_wedge_OBF"/>
    <property type="match status" value="1"/>
</dbReference>